<evidence type="ECO:0000256" key="2">
    <source>
        <dbReference type="SAM" id="Coils"/>
    </source>
</evidence>
<comment type="caution">
    <text evidence="3">The sequence shown here is derived from an EMBL/GenBank/DDBJ whole genome shotgun (WGS) entry which is preliminary data.</text>
</comment>
<keyword evidence="4" id="KW-1185">Reference proteome</keyword>
<reference evidence="3 4" key="1">
    <citation type="submission" date="2023-07" db="EMBL/GenBank/DDBJ databases">
        <title>Genomic Encyclopedia of Type Strains, Phase IV (KMG-IV): sequencing the most valuable type-strain genomes for metagenomic binning, comparative biology and taxonomic classification.</title>
        <authorList>
            <person name="Goeker M."/>
        </authorList>
    </citation>
    <scope>NUCLEOTIDE SEQUENCE [LARGE SCALE GENOMIC DNA]</scope>
    <source>
        <strain evidence="3 4">DSM 17723</strain>
    </source>
</reference>
<dbReference type="PANTHER" id="PTHR12788">
    <property type="entry name" value="PROTEIN-TYROSINE SULFOTRANSFERASE 2"/>
    <property type="match status" value="1"/>
</dbReference>
<keyword evidence="1" id="KW-0808">Transferase</keyword>
<name>A0ABT9YZ82_9BACI</name>
<keyword evidence="2" id="KW-0175">Coiled coil</keyword>
<dbReference type="Pfam" id="PF13469">
    <property type="entry name" value="Sulfotransfer_3"/>
    <property type="match status" value="1"/>
</dbReference>
<organism evidence="3 4">
    <name type="scientific">Metabacillus niabensis</name>
    <dbReference type="NCBI Taxonomy" id="324854"/>
    <lineage>
        <taxon>Bacteria</taxon>
        <taxon>Bacillati</taxon>
        <taxon>Bacillota</taxon>
        <taxon>Bacilli</taxon>
        <taxon>Bacillales</taxon>
        <taxon>Bacillaceae</taxon>
        <taxon>Metabacillus</taxon>
    </lineage>
</organism>
<dbReference type="PANTHER" id="PTHR12788:SF10">
    <property type="entry name" value="PROTEIN-TYROSINE SULFOTRANSFERASE"/>
    <property type="match status" value="1"/>
</dbReference>
<protein>
    <recommendedName>
        <fullName evidence="5">Sulfotransferase</fullName>
    </recommendedName>
</protein>
<dbReference type="Proteomes" id="UP001232245">
    <property type="component" value="Unassembled WGS sequence"/>
</dbReference>
<evidence type="ECO:0000313" key="3">
    <source>
        <dbReference type="EMBL" id="MDQ0224917.1"/>
    </source>
</evidence>
<evidence type="ECO:0000256" key="1">
    <source>
        <dbReference type="ARBA" id="ARBA00022679"/>
    </source>
</evidence>
<dbReference type="InterPro" id="IPR026634">
    <property type="entry name" value="TPST-like"/>
</dbReference>
<dbReference type="RefSeq" id="WP_174881095.1">
    <property type="nucleotide sequence ID" value="NZ_CADEPK010000306.1"/>
</dbReference>
<dbReference type="EMBL" id="JAUSTZ010000002">
    <property type="protein sequence ID" value="MDQ0224917.1"/>
    <property type="molecule type" value="Genomic_DNA"/>
</dbReference>
<sequence length="416" mass="49026">MDKTIEDNLIFLLCVPRSGSSLTTTILQNHSKVFATQEMWLLMSLYDLQNSRSAHGGSAIINRFYNGVVPKELFHDACRSFANEIYSGFLQRCGGEVVVDKSPRYYYILEFLDALYPASKRIWLIRNPLAVMASYKKLHYSKDRSLQLQRDLISPTFNLRLADITVGYFRYANYFSKGNSYSYRLTYEKLIQHPREEIEKLCTFLSISYEEGIEKYGDFLDKPKGTMFKSMGVGDPNLFEHNQPHTKSLNLWKNILTKEEVETYCNILGANIFHTLGYSDVLLEAEKWTGTKYKADPDLEFLQLRTEQIEKITNYKWQNRYQMKFSSNTMNGKVEQLNTEKISYNDRQLYEENQQMRISLQAIEERLQNSYREQEKLKGELLRIRGKINKVKTFIPFKHQIHHFFDNYILKSEEKK</sequence>
<dbReference type="Gene3D" id="3.40.50.300">
    <property type="entry name" value="P-loop containing nucleotide triphosphate hydrolases"/>
    <property type="match status" value="1"/>
</dbReference>
<gene>
    <name evidence="3" type="ORF">J2S02_001246</name>
</gene>
<evidence type="ECO:0008006" key="5">
    <source>
        <dbReference type="Google" id="ProtNLM"/>
    </source>
</evidence>
<accession>A0ABT9YZ82</accession>
<dbReference type="InterPro" id="IPR027417">
    <property type="entry name" value="P-loop_NTPase"/>
</dbReference>
<feature type="coiled-coil region" evidence="2">
    <location>
        <begin position="353"/>
        <end position="380"/>
    </location>
</feature>
<evidence type="ECO:0000313" key="4">
    <source>
        <dbReference type="Proteomes" id="UP001232245"/>
    </source>
</evidence>
<proteinExistence type="predicted"/>
<dbReference type="SUPFAM" id="SSF52540">
    <property type="entry name" value="P-loop containing nucleoside triphosphate hydrolases"/>
    <property type="match status" value="1"/>
</dbReference>